<dbReference type="EMBL" id="LXWW01000404">
    <property type="protein sequence ID" value="OAO13418.1"/>
    <property type="molecule type" value="Genomic_DNA"/>
</dbReference>
<dbReference type="SUPFAM" id="SSF50729">
    <property type="entry name" value="PH domain-like"/>
    <property type="match status" value="1"/>
</dbReference>
<evidence type="ECO:0000259" key="1">
    <source>
        <dbReference type="PROSITE" id="PS50003"/>
    </source>
</evidence>
<dbReference type="Proteomes" id="UP000078348">
    <property type="component" value="Unassembled WGS sequence"/>
</dbReference>
<comment type="caution">
    <text evidence="2">The sequence shown here is derived from an EMBL/GenBank/DDBJ whole genome shotgun (WGS) entry which is preliminary data.</text>
</comment>
<dbReference type="AlphaFoldDB" id="A0A196S8R1"/>
<dbReference type="InterPro" id="IPR011993">
    <property type="entry name" value="PH-like_dom_sf"/>
</dbReference>
<sequence>MIIVEKEPKNELSSVTPKVDVFSSVVEKRTCDRDSYHKSRASQPARELRDVDYSLRDSASSYIEASILLRDERDLFRNCALELLDLLDKESAPARFEEGAEILKCGILKKKASKNPVMHWKEKYVIITIGKLIWLPISSGMREKGDITITDRMRKKQHCMILDENTEPRCSLNRKKNVNHVFDVIYKRTSRAPLDLNSIERLEAYVKAVASSTASSTSQAIKTAPAAAEVETAGPETVIEKHFMCQSDEERDSWLRAIRQARLGRYNDPTMWFSQHTFSAVRNLMGRAKTVDEVQRILGTIVDVPLCIPVYFIQSISQGCRGPSHDPQLTQVMRDLNRETVVLGERTFQATLGDSDTYGFPSKILFLLMESIRRKNDRLMASDLIRFAREVLLHTYRSQTGGDCFDALNALLNQSSLVMIMPEQCAASKNPIRIDVTDTIPTVFDAVNREGPYVTSLIDSYFTIKDRNRSKVLFHVKATVKSVICKDNTDNPWTLELLFSK</sequence>
<dbReference type="PROSITE" id="PS50003">
    <property type="entry name" value="PH_DOMAIN"/>
    <property type="match status" value="1"/>
</dbReference>
<dbReference type="Gene3D" id="2.30.29.30">
    <property type="entry name" value="Pleckstrin-homology domain (PH domain)/Phosphotyrosine-binding domain (PTB)"/>
    <property type="match status" value="1"/>
</dbReference>
<dbReference type="InterPro" id="IPR001849">
    <property type="entry name" value="PH_domain"/>
</dbReference>
<name>A0A196S8R1_BLAHN</name>
<evidence type="ECO:0000313" key="2">
    <source>
        <dbReference type="EMBL" id="OAO13418.1"/>
    </source>
</evidence>
<protein>
    <recommendedName>
        <fullName evidence="1">PH domain-containing protein</fullName>
    </recommendedName>
</protein>
<accession>A0A196S8R1</accession>
<organism evidence="2 3">
    <name type="scientific">Blastocystis sp. subtype 1 (strain ATCC 50177 / NandII)</name>
    <dbReference type="NCBI Taxonomy" id="478820"/>
    <lineage>
        <taxon>Eukaryota</taxon>
        <taxon>Sar</taxon>
        <taxon>Stramenopiles</taxon>
        <taxon>Bigyra</taxon>
        <taxon>Opalozoa</taxon>
        <taxon>Opalinata</taxon>
        <taxon>Blastocystidae</taxon>
        <taxon>Blastocystis</taxon>
    </lineage>
</organism>
<proteinExistence type="predicted"/>
<evidence type="ECO:0000313" key="3">
    <source>
        <dbReference type="Proteomes" id="UP000078348"/>
    </source>
</evidence>
<feature type="domain" description="PH" evidence="1">
    <location>
        <begin position="101"/>
        <end position="263"/>
    </location>
</feature>
<reference evidence="2 3" key="1">
    <citation type="submission" date="2016-05" db="EMBL/GenBank/DDBJ databases">
        <title>Nuclear genome of Blastocystis sp. subtype 1 NandII.</title>
        <authorList>
            <person name="Gentekaki E."/>
            <person name="Curtis B."/>
            <person name="Stairs C."/>
            <person name="Eme L."/>
            <person name="Herman E."/>
            <person name="Klimes V."/>
            <person name="Arias M.C."/>
            <person name="Elias M."/>
            <person name="Hilliou F."/>
            <person name="Klute M."/>
            <person name="Malik S.-B."/>
            <person name="Pightling A."/>
            <person name="Rachubinski R."/>
            <person name="Salas D."/>
            <person name="Schlacht A."/>
            <person name="Suga H."/>
            <person name="Archibald J."/>
            <person name="Ball S.G."/>
            <person name="Clark G."/>
            <person name="Dacks J."/>
            <person name="Van Der Giezen M."/>
            <person name="Tsaousis A."/>
            <person name="Roger A."/>
        </authorList>
    </citation>
    <scope>NUCLEOTIDE SEQUENCE [LARGE SCALE GENOMIC DNA]</scope>
    <source>
        <strain evidence="3">ATCC 50177 / NandII</strain>
    </source>
</reference>
<dbReference type="OrthoDB" id="185175at2759"/>
<keyword evidence="3" id="KW-1185">Reference proteome</keyword>
<gene>
    <name evidence="2" type="ORF">AV274_4920</name>
</gene>
<dbReference type="SMART" id="SM00233">
    <property type="entry name" value="PH"/>
    <property type="match status" value="1"/>
</dbReference>